<evidence type="ECO:0000256" key="2">
    <source>
        <dbReference type="SAM" id="Phobius"/>
    </source>
</evidence>
<dbReference type="InterPro" id="IPR051398">
    <property type="entry name" value="Polysacch_Deacetylase"/>
</dbReference>
<dbReference type="InterPro" id="IPR011330">
    <property type="entry name" value="Glyco_hydro/deAcase_b/a-brl"/>
</dbReference>
<sequence>APMKSHRSTYCHYKSFSRQMHLLKALKFRVVDMDAILDHAKGKRRLPKRTVCLTFDDGYENFYQYAFPVLKCLGLCSTVFLLAGYIGKDSTWFREDGRDTPPLMTQERINTLMESGLVTFGSHGVYHKRLGDLPEDAAHFEVFQSKKALEAMFKREFKHFCYPYGSYNRAVMKMVQEAGYHSAVSCARGAVLPGSHPYQLPRKAISYGDSLIGFLWKLLFKNRRKQPEL</sequence>
<dbReference type="EMBL" id="DRND01000046">
    <property type="protein sequence ID" value="HFC46343.1"/>
    <property type="molecule type" value="Genomic_DNA"/>
</dbReference>
<evidence type="ECO:0000259" key="3">
    <source>
        <dbReference type="PROSITE" id="PS51677"/>
    </source>
</evidence>
<accession>A0A7V2SV87</accession>
<reference evidence="4" key="1">
    <citation type="journal article" date="2020" name="mSystems">
        <title>Genome- and Community-Level Interaction Insights into Carbon Utilization and Element Cycling Functions of Hydrothermarchaeota in Hydrothermal Sediment.</title>
        <authorList>
            <person name="Zhou Z."/>
            <person name="Liu Y."/>
            <person name="Xu W."/>
            <person name="Pan J."/>
            <person name="Luo Z.H."/>
            <person name="Li M."/>
        </authorList>
    </citation>
    <scope>NUCLEOTIDE SEQUENCE [LARGE SCALE GENOMIC DNA]</scope>
    <source>
        <strain evidence="4">HyVt-503</strain>
    </source>
</reference>
<dbReference type="PROSITE" id="PS51677">
    <property type="entry name" value="NODB"/>
    <property type="match status" value="1"/>
</dbReference>
<dbReference type="SUPFAM" id="SSF88713">
    <property type="entry name" value="Glycoside hydrolase/deacetylase"/>
    <property type="match status" value="1"/>
</dbReference>
<feature type="domain" description="NodB homology" evidence="3">
    <location>
        <begin position="49"/>
        <end position="229"/>
    </location>
</feature>
<evidence type="ECO:0000313" key="4">
    <source>
        <dbReference type="EMBL" id="HFC46343.1"/>
    </source>
</evidence>
<proteinExistence type="predicted"/>
<feature type="transmembrane region" description="Helical" evidence="2">
    <location>
        <begin position="65"/>
        <end position="86"/>
    </location>
</feature>
<dbReference type="Proteomes" id="UP000885797">
    <property type="component" value="Unassembled WGS sequence"/>
</dbReference>
<comment type="caution">
    <text evidence="4">The sequence shown here is derived from an EMBL/GenBank/DDBJ whole genome shotgun (WGS) entry which is preliminary data.</text>
</comment>
<dbReference type="AlphaFoldDB" id="A0A7V2SV87"/>
<protein>
    <submittedName>
        <fullName evidence="4">Polysaccharide deacetylase family protein</fullName>
    </submittedName>
</protein>
<dbReference type="GO" id="GO:0005975">
    <property type="term" value="P:carbohydrate metabolic process"/>
    <property type="evidence" value="ECO:0007669"/>
    <property type="project" value="InterPro"/>
</dbReference>
<keyword evidence="1" id="KW-0732">Signal</keyword>
<name>A0A7V2SV87_9BACT</name>
<feature type="non-terminal residue" evidence="4">
    <location>
        <position position="1"/>
    </location>
</feature>
<dbReference type="GO" id="GO:0016810">
    <property type="term" value="F:hydrolase activity, acting on carbon-nitrogen (but not peptide) bonds"/>
    <property type="evidence" value="ECO:0007669"/>
    <property type="project" value="InterPro"/>
</dbReference>
<dbReference type="InterPro" id="IPR002509">
    <property type="entry name" value="NODB_dom"/>
</dbReference>
<gene>
    <name evidence="4" type="ORF">ENJ63_00500</name>
</gene>
<dbReference type="Pfam" id="PF01522">
    <property type="entry name" value="Polysacc_deac_1"/>
    <property type="match status" value="1"/>
</dbReference>
<dbReference type="CDD" id="cd10918">
    <property type="entry name" value="CE4_NodB_like_5s_6s"/>
    <property type="match status" value="1"/>
</dbReference>
<dbReference type="PANTHER" id="PTHR34216:SF7">
    <property type="entry name" value="POLY-BETA-1,6-N-ACETYL-D-GLUCOSAMINE N-DEACETYLASE"/>
    <property type="match status" value="1"/>
</dbReference>
<dbReference type="PANTHER" id="PTHR34216">
    <property type="match status" value="1"/>
</dbReference>
<keyword evidence="2" id="KW-0812">Transmembrane</keyword>
<organism evidence="4">
    <name type="scientific">Dissulfuribacter thermophilus</name>
    <dbReference type="NCBI Taxonomy" id="1156395"/>
    <lineage>
        <taxon>Bacteria</taxon>
        <taxon>Pseudomonadati</taxon>
        <taxon>Thermodesulfobacteriota</taxon>
        <taxon>Dissulfuribacteria</taxon>
        <taxon>Dissulfuribacterales</taxon>
        <taxon>Dissulfuribacteraceae</taxon>
        <taxon>Dissulfuribacter</taxon>
    </lineage>
</organism>
<evidence type="ECO:0000256" key="1">
    <source>
        <dbReference type="ARBA" id="ARBA00022729"/>
    </source>
</evidence>
<keyword evidence="2" id="KW-1133">Transmembrane helix</keyword>
<keyword evidence="2" id="KW-0472">Membrane</keyword>
<dbReference type="Gene3D" id="3.20.20.370">
    <property type="entry name" value="Glycoside hydrolase/deacetylase"/>
    <property type="match status" value="1"/>
</dbReference>